<evidence type="ECO:0000313" key="5">
    <source>
        <dbReference type="EnsemblPlants" id="cds.evm.model.10.2086"/>
    </source>
</evidence>
<dbReference type="EnsemblPlants" id="evm.model.10.2086">
    <property type="protein sequence ID" value="cds.evm.model.10.2086"/>
    <property type="gene ID" value="evm.TU.10.2086"/>
</dbReference>
<feature type="region of interest" description="Disordered" evidence="1">
    <location>
        <begin position="1334"/>
        <end position="1357"/>
    </location>
</feature>
<dbReference type="InterPro" id="IPR025452">
    <property type="entry name" value="DUF4218"/>
</dbReference>
<dbReference type="InterPro" id="IPR025312">
    <property type="entry name" value="DUF4216"/>
</dbReference>
<dbReference type="Pfam" id="PF13963">
    <property type="entry name" value="Transpos_assoc"/>
    <property type="match status" value="1"/>
</dbReference>
<feature type="region of interest" description="Disordered" evidence="1">
    <location>
        <begin position="1060"/>
        <end position="1080"/>
    </location>
</feature>
<dbReference type="Pfam" id="PF02992">
    <property type="entry name" value="Transposase_21"/>
    <property type="match status" value="1"/>
</dbReference>
<evidence type="ECO:0000256" key="1">
    <source>
        <dbReference type="SAM" id="MobiDB-lite"/>
    </source>
</evidence>
<evidence type="ECO:0000259" key="2">
    <source>
        <dbReference type="Pfam" id="PF13952"/>
    </source>
</evidence>
<feature type="domain" description="Transposase-associated" evidence="4">
    <location>
        <begin position="5"/>
        <end position="78"/>
    </location>
</feature>
<feature type="domain" description="DUF4218" evidence="3">
    <location>
        <begin position="675"/>
        <end position="787"/>
    </location>
</feature>
<evidence type="ECO:0008006" key="7">
    <source>
        <dbReference type="Google" id="ProtNLM"/>
    </source>
</evidence>
<dbReference type="InterPro" id="IPR029480">
    <property type="entry name" value="Transpos_assoc"/>
</dbReference>
<dbReference type="Gramene" id="evm.model.10.2086">
    <property type="protein sequence ID" value="cds.evm.model.10.2086"/>
    <property type="gene ID" value="evm.TU.10.2086"/>
</dbReference>
<dbReference type="PANTHER" id="PTHR48258:SF14">
    <property type="entry name" value="OS02G0583300 PROTEIN"/>
    <property type="match status" value="1"/>
</dbReference>
<dbReference type="Pfam" id="PF13960">
    <property type="entry name" value="DUF4218"/>
    <property type="match status" value="1"/>
</dbReference>
<keyword evidence="6" id="KW-1185">Reference proteome</keyword>
<accession>A0A803QM09</accession>
<feature type="compositionally biased region" description="Acidic residues" evidence="1">
    <location>
        <begin position="1347"/>
        <end position="1357"/>
    </location>
</feature>
<dbReference type="PANTHER" id="PTHR48258">
    <property type="entry name" value="DUF4218 DOMAIN-CONTAINING PROTEIN-RELATED"/>
    <property type="match status" value="1"/>
</dbReference>
<dbReference type="Pfam" id="PF13952">
    <property type="entry name" value="DUF4216"/>
    <property type="match status" value="1"/>
</dbReference>
<feature type="domain" description="DUF4216" evidence="2">
    <location>
        <begin position="936"/>
        <end position="1007"/>
    </location>
</feature>
<dbReference type="Proteomes" id="UP000596661">
    <property type="component" value="Unassembled WGS sequence"/>
</dbReference>
<sequence length="1357" mass="155499">MMIDKSWITCRRRNSDEFWNGLQAFLNIAKDHVNSDGAVKCPCTKCLNMLSQKLDIVQAHVHRFGFHIGYQKWIYHGEVDPPPVEDESPTTDEMIDVINDIIGEQNTNEELDEGIPEGGGCGVGEDFDELFKEVEAELYPGCTWLSSLNFLVKMLHMKVINKWTNSSFDQLLKFLKFAFPKENKIPSSHYEAKKRMRKLGLGYQPIHVCKYDCCLYWKENASKHSCPICGESRWIDKKSKGKKVPQKVMRYFPLTPRLKRLYSSRHTSKDMIWHSTGRSTEEGTMRHPVDGRAWKDFDARYPNFAKEPRNVRLGLAADGFNPFGNMSLSYSMWPVIMTTYNMPPWLCMKESSFMLALLIPGPKSPGKDMDIFLRPLIDELKMLWVEGVQTRDATTGNIFTMRAALLWTINDFPARSSLSGWSGQGYKACPTCNEDTPSCRVIGKTAYVGHRRFLSSNHRWRKSNLFDGKHEKNPPPRRFSVATIQRQLSHLSIKLPGKHTSFGGVKRKRDPRELNWTKRSIFFELEYWSSLELKHNLDVMHVEKNVCDSLLGTLLMNDKSKDTVNARVDLKEWGIRKELWLREKDNKITKPHPRYSFTSDDRIRFCQFIKGVKLPDGFGSNFKKKVTPNDANIIGLKSHDCHILMQCLLPIGVRGYLDKNISTTIIELCTFFKQLCARTLVVEDMRKAKEQLIQIMCNLELIFPPAFFDIMIHLIIHLPEEAILGGPVFMRWMYPFERYMKKLKNYVRNKTHPEGSIAEGYIADEALTFCSLYLDGVETKFNRPDRNEDIVIQKRQLSVFESQSRPISKKKIKPLEYSDRKAAEWFILNNCPEIQVYMDQFNEEVQGRNLQKEFPSWFYMKMCHLRQAGNVECTEELFSLAHGSNFTAFSYDACIINGVKFVVESRDSKRTTQNSGVSVPGTDGFTFYGVLKEIVELYYLGGFSVVLFRCKWFNTDPTKGKLITKNNITSITISSEWYKDDQFILASQAKQVFYIEDPSQNHNWRVVQDVNHRKIWDHPSIDDRNDIDVVHDNISSNFVLTVDSSEVPVMNLQVPVMSTDVARSHGGDGGSQPPPGPSRIPTTCEAVQAKKTRSKSKSLNLEEAFENNKRKPLEVTFDVKGGTLKAVGDNGKLFIRLIGNIIGFNVPPYYGCWENVPKEYKMPILPKLDMNQETKELPSIIDTWHDMHHRTNGGWVNDTARAHYEKLCEERTTQTQNTLPGDAPIDEIKIVTKVLGKRRDCIKGVGRKLKGTPAIFASSSQSPLTHATTSRPQMPQEFVQGVAQTVNAVMKRQNNNLQAIRQLLQTMCPTATIPEFEDATVDVNELVQTIMAQFQSQQQPQQHSESNGEDDTDLGDD</sequence>
<dbReference type="EMBL" id="UZAU01000831">
    <property type="status" value="NOT_ANNOTATED_CDS"/>
    <property type="molecule type" value="Genomic_DNA"/>
</dbReference>
<evidence type="ECO:0000259" key="4">
    <source>
        <dbReference type="Pfam" id="PF13963"/>
    </source>
</evidence>
<proteinExistence type="predicted"/>
<protein>
    <recommendedName>
        <fullName evidence="7">Transposase</fullName>
    </recommendedName>
</protein>
<evidence type="ECO:0000313" key="6">
    <source>
        <dbReference type="Proteomes" id="UP000596661"/>
    </source>
</evidence>
<evidence type="ECO:0000259" key="3">
    <source>
        <dbReference type="Pfam" id="PF13960"/>
    </source>
</evidence>
<dbReference type="InterPro" id="IPR004242">
    <property type="entry name" value="Transposase_21"/>
</dbReference>
<dbReference type="OMA" id="HEVEFEN"/>
<name>A0A803QM09_CANSA</name>
<organism evidence="5 6">
    <name type="scientific">Cannabis sativa</name>
    <name type="common">Hemp</name>
    <name type="synonym">Marijuana</name>
    <dbReference type="NCBI Taxonomy" id="3483"/>
    <lineage>
        <taxon>Eukaryota</taxon>
        <taxon>Viridiplantae</taxon>
        <taxon>Streptophyta</taxon>
        <taxon>Embryophyta</taxon>
        <taxon>Tracheophyta</taxon>
        <taxon>Spermatophyta</taxon>
        <taxon>Magnoliopsida</taxon>
        <taxon>eudicotyledons</taxon>
        <taxon>Gunneridae</taxon>
        <taxon>Pentapetalae</taxon>
        <taxon>rosids</taxon>
        <taxon>fabids</taxon>
        <taxon>Rosales</taxon>
        <taxon>Cannabaceae</taxon>
        <taxon>Cannabis</taxon>
    </lineage>
</organism>
<reference evidence="5" key="1">
    <citation type="submission" date="2021-03" db="UniProtKB">
        <authorList>
            <consortium name="EnsemblPlants"/>
        </authorList>
    </citation>
    <scope>IDENTIFICATION</scope>
</reference>